<dbReference type="Gene3D" id="3.30.300.20">
    <property type="match status" value="1"/>
</dbReference>
<dbReference type="EMBL" id="JABBFX010000001">
    <property type="protein sequence ID" value="NML44564.1"/>
    <property type="molecule type" value="Genomic_DNA"/>
</dbReference>
<name>A0A848H1X4_9BURK</name>
<dbReference type="RefSeq" id="WP_169418684.1">
    <property type="nucleotide sequence ID" value="NZ_JABBFX010000001.1"/>
</dbReference>
<evidence type="ECO:0000313" key="2">
    <source>
        <dbReference type="Proteomes" id="UP000541185"/>
    </source>
</evidence>
<dbReference type="PANTHER" id="PTHR39624:SF2">
    <property type="entry name" value="OSMC-LIKE PROTEIN"/>
    <property type="match status" value="1"/>
</dbReference>
<organism evidence="1 2">
    <name type="scientific">Ramlibacter agri</name>
    <dbReference type="NCBI Taxonomy" id="2728837"/>
    <lineage>
        <taxon>Bacteria</taxon>
        <taxon>Pseudomonadati</taxon>
        <taxon>Pseudomonadota</taxon>
        <taxon>Betaproteobacteria</taxon>
        <taxon>Burkholderiales</taxon>
        <taxon>Comamonadaceae</taxon>
        <taxon>Ramlibacter</taxon>
    </lineage>
</organism>
<comment type="caution">
    <text evidence="1">The sequence shown here is derived from an EMBL/GenBank/DDBJ whole genome shotgun (WGS) entry which is preliminary data.</text>
</comment>
<dbReference type="AlphaFoldDB" id="A0A848H1X4"/>
<reference evidence="1 2" key="1">
    <citation type="submission" date="2020-04" db="EMBL/GenBank/DDBJ databases">
        <title>Ramlibacter sp. G-1-2-2 isolated from soil.</title>
        <authorList>
            <person name="Dahal R.H."/>
        </authorList>
    </citation>
    <scope>NUCLEOTIDE SEQUENCE [LARGE SCALE GENOMIC DNA]</scope>
    <source>
        <strain evidence="1 2">G-1-2-2</strain>
    </source>
</reference>
<keyword evidence="2" id="KW-1185">Reference proteome</keyword>
<gene>
    <name evidence="1" type="ORF">HHL11_12430</name>
</gene>
<dbReference type="InterPro" id="IPR036102">
    <property type="entry name" value="OsmC/Ohrsf"/>
</dbReference>
<sequence>MPETAQTIIARSQPDTTAVALEAGTARWSADLAQAAGGAGEAPTPHELLDSALAACTLLTLQLYAKRKQYPLASAEVRVLRDESAEVYKLHRQVTVHGDLDEKQRADLLRVANACPIHKALEKRFEITTALDA</sequence>
<dbReference type="InterPro" id="IPR003718">
    <property type="entry name" value="OsmC/Ohr_fam"/>
</dbReference>
<dbReference type="Proteomes" id="UP000541185">
    <property type="component" value="Unassembled WGS sequence"/>
</dbReference>
<dbReference type="SUPFAM" id="SSF82784">
    <property type="entry name" value="OsmC-like"/>
    <property type="match status" value="1"/>
</dbReference>
<proteinExistence type="predicted"/>
<dbReference type="PANTHER" id="PTHR39624">
    <property type="entry name" value="PROTEIN INVOLVED IN RIMO-MEDIATED BETA-METHYLTHIOLATION OF RIBOSOMAL PROTEIN S12 YCAO"/>
    <property type="match status" value="1"/>
</dbReference>
<dbReference type="InterPro" id="IPR015946">
    <property type="entry name" value="KH_dom-like_a/b"/>
</dbReference>
<evidence type="ECO:0000313" key="1">
    <source>
        <dbReference type="EMBL" id="NML44564.1"/>
    </source>
</evidence>
<dbReference type="Pfam" id="PF02566">
    <property type="entry name" value="OsmC"/>
    <property type="match status" value="1"/>
</dbReference>
<protein>
    <submittedName>
        <fullName evidence="1">OsmC family protein</fullName>
    </submittedName>
</protein>
<accession>A0A848H1X4</accession>